<feature type="active site" description="Nucleophile" evidence="1">
    <location>
        <position position="10"/>
    </location>
</feature>
<gene>
    <name evidence="4" type="ORF">DESME_03770</name>
</gene>
<accession>W0E6A6</accession>
<feature type="disulfide bond" description="Redox-active" evidence="2">
    <location>
        <begin position="10"/>
        <end position="13"/>
    </location>
</feature>
<dbReference type="EMBL" id="CP007032">
    <property type="protein sequence ID" value="AHF06272.1"/>
    <property type="molecule type" value="Genomic_DNA"/>
</dbReference>
<keyword evidence="2" id="KW-1015">Disulfide bond</keyword>
<dbReference type="OrthoDB" id="9800630at2"/>
<dbReference type="eggNOG" id="COG0526">
    <property type="taxonomic scope" value="Bacteria"/>
</dbReference>
<evidence type="ECO:0000256" key="1">
    <source>
        <dbReference type="PIRSR" id="PIRSR037031-50"/>
    </source>
</evidence>
<dbReference type="InterPro" id="IPR012336">
    <property type="entry name" value="Thioredoxin-like_fold"/>
</dbReference>
<dbReference type="NCBIfam" id="TIGR00412">
    <property type="entry name" value="redox_disulf_2"/>
    <property type="match status" value="1"/>
</dbReference>
<evidence type="ECO:0000259" key="3">
    <source>
        <dbReference type="Pfam" id="PF13192"/>
    </source>
</evidence>
<sequence>MKVKILGTGCSKCKKLEEIAREAVADLGIDAEVEKVEDIAKIMSYGVMSTPALVINEKVKLAGKVPNKQQVIELLQTELS</sequence>
<dbReference type="HOGENOM" id="CLU_090389_18_2_9"/>
<dbReference type="AlphaFoldDB" id="W0E6A6"/>
<dbReference type="InterPro" id="IPR036249">
    <property type="entry name" value="Thioredoxin-like_sf"/>
</dbReference>
<feature type="active site" description="Nucleophile" evidence="1">
    <location>
        <position position="13"/>
    </location>
</feature>
<dbReference type="PANTHER" id="PTHR36450:SF1">
    <property type="entry name" value="THIOREDOXIN"/>
    <property type="match status" value="1"/>
</dbReference>
<dbReference type="PIRSF" id="PIRSF037031">
    <property type="entry name" value="Redox_disulphide_2"/>
    <property type="match status" value="1"/>
</dbReference>
<dbReference type="STRING" id="871968.DESME_03770"/>
<dbReference type="KEGG" id="dmt:DESME_03770"/>
<reference evidence="4 5" key="1">
    <citation type="submission" date="2013-12" db="EMBL/GenBank/DDBJ databases">
        <authorList>
            <consortium name="DOE Joint Genome Institute"/>
            <person name="Smidt H."/>
            <person name="Huntemann M."/>
            <person name="Han J."/>
            <person name="Chen A."/>
            <person name="Kyrpides N."/>
            <person name="Mavromatis K."/>
            <person name="Markowitz V."/>
            <person name="Palaniappan K."/>
            <person name="Ivanova N."/>
            <person name="Schaumberg A."/>
            <person name="Pati A."/>
            <person name="Liolios K."/>
            <person name="Nordberg H.P."/>
            <person name="Cantor M.N."/>
            <person name="Hua S.X."/>
            <person name="Woyke T."/>
        </authorList>
    </citation>
    <scope>NUCLEOTIDE SEQUENCE [LARGE SCALE GENOMIC DNA]</scope>
    <source>
        <strain evidence="5">DSM 15288</strain>
    </source>
</reference>
<feature type="domain" description="Thioredoxin-like fold" evidence="3">
    <location>
        <begin position="1"/>
        <end position="76"/>
    </location>
</feature>
<dbReference type="InterPro" id="IPR005243">
    <property type="entry name" value="THIRX-like_proc"/>
</dbReference>
<keyword evidence="5" id="KW-1185">Reference proteome</keyword>
<dbReference type="Pfam" id="PF13192">
    <property type="entry name" value="Thioredoxin_3"/>
    <property type="match status" value="1"/>
</dbReference>
<dbReference type="SUPFAM" id="SSF52833">
    <property type="entry name" value="Thioredoxin-like"/>
    <property type="match status" value="1"/>
</dbReference>
<dbReference type="Proteomes" id="UP000010847">
    <property type="component" value="Chromosome"/>
</dbReference>
<dbReference type="PANTHER" id="PTHR36450">
    <property type="entry name" value="THIOREDOXIN"/>
    <property type="match status" value="1"/>
</dbReference>
<dbReference type="Gene3D" id="3.40.30.10">
    <property type="entry name" value="Glutaredoxin"/>
    <property type="match status" value="1"/>
</dbReference>
<organism evidence="4 5">
    <name type="scientific">Desulfitobacterium metallireducens DSM 15288</name>
    <dbReference type="NCBI Taxonomy" id="871968"/>
    <lineage>
        <taxon>Bacteria</taxon>
        <taxon>Bacillati</taxon>
        <taxon>Bacillota</taxon>
        <taxon>Clostridia</taxon>
        <taxon>Eubacteriales</taxon>
        <taxon>Desulfitobacteriaceae</taxon>
        <taxon>Desulfitobacterium</taxon>
    </lineage>
</organism>
<evidence type="ECO:0000256" key="2">
    <source>
        <dbReference type="PIRSR" id="PIRSR037031-51"/>
    </source>
</evidence>
<keyword evidence="2" id="KW-0676">Redox-active center</keyword>
<proteinExistence type="predicted"/>
<evidence type="ECO:0000313" key="5">
    <source>
        <dbReference type="Proteomes" id="UP000010847"/>
    </source>
</evidence>
<dbReference type="RefSeq" id="WP_025248638.1">
    <property type="nucleotide sequence ID" value="NZ_CP007032.1"/>
</dbReference>
<evidence type="ECO:0000313" key="4">
    <source>
        <dbReference type="EMBL" id="AHF06272.1"/>
    </source>
</evidence>
<protein>
    <submittedName>
        <fullName evidence="4">Redox-active disulfide protein</fullName>
    </submittedName>
</protein>
<name>W0E6A6_9FIRM</name>